<name>A0A7U5MRH0_MYCIT</name>
<dbReference type="InterPro" id="IPR034660">
    <property type="entry name" value="DinB/YfiT-like"/>
</dbReference>
<dbReference type="AlphaFoldDB" id="A0A7U5MRH0"/>
<dbReference type="SUPFAM" id="SSF109854">
    <property type="entry name" value="DinB/YfiT-like putative metalloenzymes"/>
    <property type="match status" value="1"/>
</dbReference>
<dbReference type="Pfam" id="PF04978">
    <property type="entry name" value="MST"/>
    <property type="match status" value="1"/>
</dbReference>
<dbReference type="Proteomes" id="UP000198286">
    <property type="component" value="Plasmid unnamed 2"/>
</dbReference>
<gene>
    <name evidence="1" type="ORF">MYCOZU2_06050</name>
</gene>
<protein>
    <submittedName>
        <fullName evidence="1">DinB superfamily protein</fullName>
    </submittedName>
</protein>
<dbReference type="EMBL" id="CP015269">
    <property type="protein sequence ID" value="ASL18395.1"/>
    <property type="molecule type" value="Genomic_DNA"/>
</dbReference>
<sequence>MTAVLDPGRPFTGNERELLENTLDLNRSELVRAVDGLSDTQARERRVPSLSTPISLIKHCSAAERIWFQRTLAGMKIEECDGQATGGDGSFRITDDETLAGVIAEYTAACQRSRNIAANHELDDVVEHHIVGAVSLRFIYLGMIAEVARHAGHLDILAEQIRAGVPRSELS</sequence>
<organism evidence="1 2">
    <name type="scientific">Mycobacterium intracellulare subsp. chimaera</name>
    <dbReference type="NCBI Taxonomy" id="222805"/>
    <lineage>
        <taxon>Bacteria</taxon>
        <taxon>Bacillati</taxon>
        <taxon>Actinomycetota</taxon>
        <taxon>Actinomycetes</taxon>
        <taxon>Mycobacteriales</taxon>
        <taxon>Mycobacteriaceae</taxon>
        <taxon>Mycobacterium</taxon>
        <taxon>Mycobacterium avium complex (MAC)</taxon>
    </lineage>
</organism>
<dbReference type="InterPro" id="IPR007061">
    <property type="entry name" value="MST-like"/>
</dbReference>
<accession>A0A7U5MRH0</accession>
<evidence type="ECO:0000313" key="2">
    <source>
        <dbReference type="Proteomes" id="UP000198286"/>
    </source>
</evidence>
<dbReference type="Gene3D" id="1.20.120.450">
    <property type="entry name" value="dinb family like domain"/>
    <property type="match status" value="1"/>
</dbReference>
<reference evidence="1 2" key="1">
    <citation type="journal article" date="2017" name="Lancet Infect. Dis.">
        <title>Global outbreak of severe Mycobacterium chimaera disease after cardiac surgery: a molecular epidemiological study.</title>
        <authorList>
            <person name="van Ingen J."/>
            <person name="Kohl T."/>
            <person name="Kranzer K."/>
            <person name="Hasse B."/>
            <person name="Keller P."/>
            <person name="Szafranska A."/>
            <person name="Hillemann D."/>
            <person name="Chand M."/>
            <person name="Schreiber P."/>
            <person name="Sommerstein R."/>
            <person name="Berger C."/>
            <person name="Genoni M."/>
            <person name="Ruegg C."/>
            <person name="Troillet N."/>
            <person name="Widmer A.F."/>
            <person name="Becker S.L."/>
            <person name="Herrmann M."/>
            <person name="Eckmanns T."/>
            <person name="Haller S."/>
            <person name="Hoeller C."/>
            <person name="Debast S.B."/>
            <person name="Wolfhagen M.J."/>
            <person name="Hopman J."/>
            <person name="Kluytmans J."/>
            <person name="Langelaar M."/>
            <person name="Notermans D.W."/>
            <person name="ten Oever J."/>
            <person name="van den Barselaar P."/>
            <person name="Vonk A.B.A."/>
            <person name="Vos M.C."/>
            <person name="Ahmed N."/>
            <person name="Brown T."/>
            <person name="Crook D."/>
            <person name="Lamagni T."/>
            <person name="Phin N."/>
            <person name="Smith E.G."/>
            <person name="Zambon M."/>
            <person name="Serr A."/>
            <person name="Goetting T."/>
            <person name="Ebner W."/>
            <person name="Thuermer A."/>
            <person name="Utpatel C."/>
            <person name="Sproer C."/>
            <person name="Bunk B."/>
            <person name="Nubel U."/>
            <person name="Bloemberg G."/>
            <person name="Bottger E."/>
            <person name="Niemann S."/>
            <person name="Wagner D."/>
            <person name="Sax H."/>
        </authorList>
    </citation>
    <scope>NUCLEOTIDE SEQUENCE [LARGE SCALE GENOMIC DNA]</scope>
    <source>
        <strain evidence="1 2">ZUERICH-2</strain>
        <plasmid evidence="1 2">unnamed 2</plasmid>
    </source>
</reference>
<proteinExistence type="predicted"/>
<dbReference type="RefSeq" id="WP_089152595.1">
    <property type="nucleotide sequence ID" value="NZ_CP015269.1"/>
</dbReference>
<keyword evidence="1" id="KW-0614">Plasmid</keyword>
<geneLocation type="plasmid" evidence="1 2">
    <name>unnamed 2</name>
</geneLocation>
<evidence type="ECO:0000313" key="1">
    <source>
        <dbReference type="EMBL" id="ASL18395.1"/>
    </source>
</evidence>